<sequence length="135" mass="14542">MSDARHALLAEVHRVLLADGTLGSLLAGPGVFDGVPQGAAYPFVSIGEVRSGALDGDDPPTVEHRIELIVNSRAAGRREASDIADRVRMVLEGEAMAPAGHRMVSMRHRDTDVTASRDGRAYRARLRFRALTEAN</sequence>
<dbReference type="Proteomes" id="UP000249590">
    <property type="component" value="Unassembled WGS sequence"/>
</dbReference>
<dbReference type="EMBL" id="QHHQ01000006">
    <property type="protein sequence ID" value="RAH98777.1"/>
    <property type="molecule type" value="Genomic_DNA"/>
</dbReference>
<dbReference type="OrthoDB" id="7630456at2"/>
<dbReference type="RefSeq" id="WP_111350119.1">
    <property type="nucleotide sequence ID" value="NZ_QHHQ01000006.1"/>
</dbReference>
<dbReference type="InterPro" id="IPR053745">
    <property type="entry name" value="Viral_Tail_Comp_sf"/>
</dbReference>
<dbReference type="Gene3D" id="3.30.2000.30">
    <property type="match status" value="1"/>
</dbReference>
<dbReference type="AlphaFoldDB" id="A0A8B2NJV5"/>
<name>A0A8B2NJV5_9HYPH</name>
<gene>
    <name evidence="1" type="ORF">DLJ53_24370</name>
</gene>
<evidence type="ECO:0000313" key="1">
    <source>
        <dbReference type="EMBL" id="RAH98777.1"/>
    </source>
</evidence>
<proteinExistence type="predicted"/>
<dbReference type="Pfam" id="PF11367">
    <property type="entry name" value="Tail_completion_gp17"/>
    <property type="match status" value="1"/>
</dbReference>
<dbReference type="InterPro" id="IPR021508">
    <property type="entry name" value="Gp17-like"/>
</dbReference>
<reference evidence="1 2" key="1">
    <citation type="submission" date="2018-05" db="EMBL/GenBank/DDBJ databases">
        <title>Acuticoccus sediminis sp. nov., isolated from deep-sea sediment of Indian Ocean.</title>
        <authorList>
            <person name="Liu X."/>
            <person name="Lai Q."/>
            <person name="Du Y."/>
            <person name="Sun F."/>
            <person name="Zhang X."/>
            <person name="Wang S."/>
            <person name="Shao Z."/>
        </authorList>
    </citation>
    <scope>NUCLEOTIDE SEQUENCE [LARGE SCALE GENOMIC DNA]</scope>
    <source>
        <strain evidence="1 2">PTG4-2</strain>
    </source>
</reference>
<comment type="caution">
    <text evidence="1">The sequence shown here is derived from an EMBL/GenBank/DDBJ whole genome shotgun (WGS) entry which is preliminary data.</text>
</comment>
<protein>
    <submittedName>
        <fullName evidence="1">DUF3168 domain-containing protein</fullName>
    </submittedName>
</protein>
<organism evidence="1 2">
    <name type="scientific">Acuticoccus sediminis</name>
    <dbReference type="NCBI Taxonomy" id="2184697"/>
    <lineage>
        <taxon>Bacteria</taxon>
        <taxon>Pseudomonadati</taxon>
        <taxon>Pseudomonadota</taxon>
        <taxon>Alphaproteobacteria</taxon>
        <taxon>Hyphomicrobiales</taxon>
        <taxon>Amorphaceae</taxon>
        <taxon>Acuticoccus</taxon>
    </lineage>
</organism>
<evidence type="ECO:0000313" key="2">
    <source>
        <dbReference type="Proteomes" id="UP000249590"/>
    </source>
</evidence>
<accession>A0A8B2NJV5</accession>
<keyword evidence="2" id="KW-1185">Reference proteome</keyword>